<reference evidence="1 2" key="1">
    <citation type="journal article" date="2019" name="Int. J. Syst. Evol. Microbiol.">
        <title>Rufibacter sediminis sp. nov., isolated from freshwater lake sediment.</title>
        <authorList>
            <person name="Qu J.H."/>
            <person name="Zhang L.J."/>
            <person name="Fu Y.H."/>
            <person name="Li H.F."/>
        </authorList>
    </citation>
    <scope>NUCLEOTIDE SEQUENCE [LARGE SCALE GENOMIC DNA]</scope>
    <source>
        <strain evidence="1 2">H-1</strain>
    </source>
</reference>
<gene>
    <name evidence="1" type="ORF">H7U12_06560</name>
</gene>
<dbReference type="Gene3D" id="1.25.40.10">
    <property type="entry name" value="Tetratricopeptide repeat domain"/>
    <property type="match status" value="1"/>
</dbReference>
<sequence>MKKAIALTSILVLTLLKSFGQTSDFEEGLKSFDAKDYKKAITLLKPYADKGNCTAQFVMGYTYQYGLAVEKNDALALHWLAKSAEQKQPAAMGPLAALLFSNALKDRKVIVQAYLWAMLAAEYSVVQKHTSTRYVIKGHLKEDEIQAGDQLLEKYKLNWKNKENCN</sequence>
<dbReference type="Proteomes" id="UP000659698">
    <property type="component" value="Unassembled WGS sequence"/>
</dbReference>
<comment type="caution">
    <text evidence="1">The sequence shown here is derived from an EMBL/GenBank/DDBJ whole genome shotgun (WGS) entry which is preliminary data.</text>
</comment>
<accession>A0ABR6VQC1</accession>
<dbReference type="SUPFAM" id="SSF81901">
    <property type="entry name" value="HCP-like"/>
    <property type="match status" value="1"/>
</dbReference>
<dbReference type="EMBL" id="JACOAF010000019">
    <property type="protein sequence ID" value="MBC3539336.1"/>
    <property type="molecule type" value="Genomic_DNA"/>
</dbReference>
<proteinExistence type="predicted"/>
<evidence type="ECO:0000313" key="2">
    <source>
        <dbReference type="Proteomes" id="UP000659698"/>
    </source>
</evidence>
<name>A0ABR6VQC1_9BACT</name>
<dbReference type="InterPro" id="IPR011990">
    <property type="entry name" value="TPR-like_helical_dom_sf"/>
</dbReference>
<dbReference type="RefSeq" id="WP_186634825.1">
    <property type="nucleotide sequence ID" value="NZ_JACOAF010000019.1"/>
</dbReference>
<dbReference type="SMART" id="SM00671">
    <property type="entry name" value="SEL1"/>
    <property type="match status" value="2"/>
</dbReference>
<organism evidence="1 2">
    <name type="scientific">Rufibacter sediminis</name>
    <dbReference type="NCBI Taxonomy" id="2762756"/>
    <lineage>
        <taxon>Bacteria</taxon>
        <taxon>Pseudomonadati</taxon>
        <taxon>Bacteroidota</taxon>
        <taxon>Cytophagia</taxon>
        <taxon>Cytophagales</taxon>
        <taxon>Hymenobacteraceae</taxon>
        <taxon>Rufibacter</taxon>
    </lineage>
</organism>
<dbReference type="InterPro" id="IPR006597">
    <property type="entry name" value="Sel1-like"/>
</dbReference>
<protein>
    <submittedName>
        <fullName evidence="1">Sel1 repeat family protein</fullName>
    </submittedName>
</protein>
<dbReference type="Pfam" id="PF08238">
    <property type="entry name" value="Sel1"/>
    <property type="match status" value="2"/>
</dbReference>
<evidence type="ECO:0000313" key="1">
    <source>
        <dbReference type="EMBL" id="MBC3539336.1"/>
    </source>
</evidence>
<keyword evidence="2" id="KW-1185">Reference proteome</keyword>